<evidence type="ECO:0008006" key="4">
    <source>
        <dbReference type="Google" id="ProtNLM"/>
    </source>
</evidence>
<dbReference type="AlphaFoldDB" id="A0A1I5J4F7"/>
<accession>A0A1I5J4F7</accession>
<keyword evidence="3" id="KW-1185">Reference proteome</keyword>
<dbReference type="STRING" id="655353.SAMN04488056_110185"/>
<keyword evidence="1" id="KW-0812">Transmembrane</keyword>
<dbReference type="RefSeq" id="WP_090074419.1">
    <property type="nucleotide sequence ID" value="NZ_FOVR01000010.1"/>
</dbReference>
<keyword evidence="1" id="KW-1133">Transmembrane helix</keyword>
<evidence type="ECO:0000313" key="3">
    <source>
        <dbReference type="Proteomes" id="UP000199236"/>
    </source>
</evidence>
<evidence type="ECO:0000256" key="1">
    <source>
        <dbReference type="SAM" id="Phobius"/>
    </source>
</evidence>
<protein>
    <recommendedName>
        <fullName evidence="4">CTP synthetase</fullName>
    </recommendedName>
</protein>
<sequence length="73" mass="7606">MFRLVALFYIIIAPTLAGIFALVPLTMSGTLSINAGFLLVFVIAGAVLALPVSWFVAKRIDALISSRGPAASA</sequence>
<organism evidence="2 3">
    <name type="scientific">Cohaesibacter marisflavi</name>
    <dbReference type="NCBI Taxonomy" id="655353"/>
    <lineage>
        <taxon>Bacteria</taxon>
        <taxon>Pseudomonadati</taxon>
        <taxon>Pseudomonadota</taxon>
        <taxon>Alphaproteobacteria</taxon>
        <taxon>Hyphomicrobiales</taxon>
        <taxon>Cohaesibacteraceae</taxon>
    </lineage>
</organism>
<dbReference type="OrthoDB" id="7679489at2"/>
<dbReference type="Proteomes" id="UP000199236">
    <property type="component" value="Unassembled WGS sequence"/>
</dbReference>
<reference evidence="2 3" key="1">
    <citation type="submission" date="2016-10" db="EMBL/GenBank/DDBJ databases">
        <authorList>
            <person name="de Groot N.N."/>
        </authorList>
    </citation>
    <scope>NUCLEOTIDE SEQUENCE [LARGE SCALE GENOMIC DNA]</scope>
    <source>
        <strain evidence="2 3">CGMCC 1.9157</strain>
    </source>
</reference>
<proteinExistence type="predicted"/>
<dbReference type="EMBL" id="FOVR01000010">
    <property type="protein sequence ID" value="SFO67261.1"/>
    <property type="molecule type" value="Genomic_DNA"/>
</dbReference>
<name>A0A1I5J4F7_9HYPH</name>
<keyword evidence="1" id="KW-0472">Membrane</keyword>
<evidence type="ECO:0000313" key="2">
    <source>
        <dbReference type="EMBL" id="SFO67261.1"/>
    </source>
</evidence>
<feature type="transmembrane region" description="Helical" evidence="1">
    <location>
        <begin position="33"/>
        <end position="57"/>
    </location>
</feature>
<gene>
    <name evidence="2" type="ORF">SAMN04488056_110185</name>
</gene>